<dbReference type="Pfam" id="PF12766">
    <property type="entry name" value="Pyridox_oxase_2"/>
    <property type="match status" value="1"/>
</dbReference>
<feature type="domain" description="Pyridoxamine 5'-phosphate oxidase Alr4036 family FMN-binding" evidence="1">
    <location>
        <begin position="7"/>
        <end position="90"/>
    </location>
</feature>
<name>A0ABT1XGT3_9BURK</name>
<dbReference type="InterPro" id="IPR024624">
    <property type="entry name" value="Pyridox_Oxase_Alr4036_FMN-bd"/>
</dbReference>
<sequence>MNHAEEIWKTLVRATVDKKHPWRVVGFGTAGQHGPQVRSVILRGANPEERQLVFYTDKRSQKISDIENDPRVALLFWNARNNTQLRVCGIAGQQASELIVNSLWLRIPDYARKDYATLSAPGSVIETSPSGIALENARENFVVLNVMVEYMEMLRLDRDGHVRIAFALNEMNEWIQTELIP</sequence>
<dbReference type="SUPFAM" id="SSF50475">
    <property type="entry name" value="FMN-binding split barrel"/>
    <property type="match status" value="1"/>
</dbReference>
<comment type="caution">
    <text evidence="2">The sequence shown here is derived from an EMBL/GenBank/DDBJ whole genome shotgun (WGS) entry which is preliminary data.</text>
</comment>
<dbReference type="RefSeq" id="WP_257511736.1">
    <property type="nucleotide sequence ID" value="NZ_JANKHG010000017.1"/>
</dbReference>
<dbReference type="InterPro" id="IPR012349">
    <property type="entry name" value="Split_barrel_FMN-bd"/>
</dbReference>
<dbReference type="PANTHER" id="PTHR28243">
    <property type="entry name" value="AGL049CP"/>
    <property type="match status" value="1"/>
</dbReference>
<protein>
    <submittedName>
        <fullName evidence="2">Pyridoxamine 5'-phosphate oxidase family protein</fullName>
    </submittedName>
</protein>
<keyword evidence="3" id="KW-1185">Reference proteome</keyword>
<dbReference type="Proteomes" id="UP001165267">
    <property type="component" value="Unassembled WGS sequence"/>
</dbReference>
<dbReference type="Gene3D" id="2.30.110.10">
    <property type="entry name" value="Electron Transport, Fmn-binding Protein, Chain A"/>
    <property type="match status" value="1"/>
</dbReference>
<evidence type="ECO:0000313" key="2">
    <source>
        <dbReference type="EMBL" id="MCR2746500.1"/>
    </source>
</evidence>
<reference evidence="2" key="1">
    <citation type="submission" date="2022-07" db="EMBL/GenBank/DDBJ databases">
        <authorList>
            <person name="Xamxidin M."/>
        </authorList>
    </citation>
    <scope>NUCLEOTIDE SEQUENCE</scope>
    <source>
        <strain evidence="2">YS8-69</strain>
    </source>
</reference>
<proteinExistence type="predicted"/>
<gene>
    <name evidence="2" type="ORF">NSP04_07550</name>
</gene>
<evidence type="ECO:0000313" key="3">
    <source>
        <dbReference type="Proteomes" id="UP001165267"/>
    </source>
</evidence>
<dbReference type="PANTHER" id="PTHR28243:SF1">
    <property type="entry name" value="PYRIDOXAMINE 5'-PHOSPHATE OXIDASE ALR4036 FAMILY FMN-BINDING DOMAIN-CONTAINING PROTEIN"/>
    <property type="match status" value="1"/>
</dbReference>
<accession>A0ABT1XGT3</accession>
<organism evidence="2 3">
    <name type="scientific">Limnobacter parvus</name>
    <dbReference type="NCBI Taxonomy" id="2939690"/>
    <lineage>
        <taxon>Bacteria</taxon>
        <taxon>Pseudomonadati</taxon>
        <taxon>Pseudomonadota</taxon>
        <taxon>Betaproteobacteria</taxon>
        <taxon>Burkholderiales</taxon>
        <taxon>Burkholderiaceae</taxon>
        <taxon>Limnobacter</taxon>
    </lineage>
</organism>
<dbReference type="EMBL" id="JANKHG010000017">
    <property type="protein sequence ID" value="MCR2746500.1"/>
    <property type="molecule type" value="Genomic_DNA"/>
</dbReference>
<evidence type="ECO:0000259" key="1">
    <source>
        <dbReference type="Pfam" id="PF12766"/>
    </source>
</evidence>